<dbReference type="InterPro" id="IPR018076">
    <property type="entry name" value="T2SS_GspF_dom"/>
</dbReference>
<evidence type="ECO:0000313" key="9">
    <source>
        <dbReference type="EMBL" id="RNL83488.1"/>
    </source>
</evidence>
<evidence type="ECO:0000256" key="3">
    <source>
        <dbReference type="ARBA" id="ARBA00022692"/>
    </source>
</evidence>
<dbReference type="InterPro" id="IPR045980">
    <property type="entry name" value="DUF5936"/>
</dbReference>
<feature type="transmembrane region" description="Helical" evidence="6">
    <location>
        <begin position="6"/>
        <end position="26"/>
    </location>
</feature>
<organism evidence="9 10">
    <name type="scientific">Halostreptopolyspora alba</name>
    <dbReference type="NCBI Taxonomy" id="2487137"/>
    <lineage>
        <taxon>Bacteria</taxon>
        <taxon>Bacillati</taxon>
        <taxon>Actinomycetota</taxon>
        <taxon>Actinomycetes</taxon>
        <taxon>Streptosporangiales</taxon>
        <taxon>Nocardiopsidaceae</taxon>
        <taxon>Halostreptopolyspora</taxon>
    </lineage>
</organism>
<dbReference type="Pfam" id="PF00482">
    <property type="entry name" value="T2SSF"/>
    <property type="match status" value="1"/>
</dbReference>
<dbReference type="AlphaFoldDB" id="A0A3N0E6L9"/>
<sequence>MTLSLPMILLTAFAAALCVVLAVWGLHLLTKKSEVADEEFIPTRPKKKQTDDTFVLHRITELIGKPFASTVAESLPQDWKDGIHRRIEAAGFSNGLTVERYIQRKVGEVITYGSIALFFYTNGSTILSLVSLGFIGLTDIQLHSTSQKRQDEIQRQLPDFLDVLAVTVGAGLAFRQALSRVADSMPGVLADEFRIALRQMDLGTSRRDAFIEMRRRNSNEALGKFVSALQQSEELGAPLTDALQAVSQDMRREDAQYLRRRAQRLNPRVTGITAATMLPGLILVIGGSMIIGSTPNIDMGSLFGG</sequence>
<feature type="transmembrane region" description="Helical" evidence="6">
    <location>
        <begin position="109"/>
        <end position="137"/>
    </location>
</feature>
<name>A0A3N0E6L9_9ACTN</name>
<dbReference type="RefSeq" id="WP_123202195.1">
    <property type="nucleotide sequence ID" value="NZ_RJMB01000016.1"/>
</dbReference>
<proteinExistence type="predicted"/>
<comment type="subcellular location">
    <subcellularLocation>
        <location evidence="1">Cell membrane</location>
        <topology evidence="1">Multi-pass membrane protein</topology>
    </subcellularLocation>
</comment>
<evidence type="ECO:0000256" key="1">
    <source>
        <dbReference type="ARBA" id="ARBA00004651"/>
    </source>
</evidence>
<keyword evidence="3 6" id="KW-0812">Transmembrane</keyword>
<dbReference type="EMBL" id="RJMB01000016">
    <property type="protein sequence ID" value="RNL83488.1"/>
    <property type="molecule type" value="Genomic_DNA"/>
</dbReference>
<keyword evidence="4 6" id="KW-1133">Transmembrane helix</keyword>
<dbReference type="Gene3D" id="1.20.81.30">
    <property type="entry name" value="Type II secretion system (T2SS), domain F"/>
    <property type="match status" value="1"/>
</dbReference>
<dbReference type="GO" id="GO:0005886">
    <property type="term" value="C:plasma membrane"/>
    <property type="evidence" value="ECO:0007669"/>
    <property type="project" value="UniProtKB-SubCell"/>
</dbReference>
<protein>
    <submittedName>
        <fullName evidence="9">Type II secretion system F family protein</fullName>
    </submittedName>
</protein>
<feature type="transmembrane region" description="Helical" evidence="6">
    <location>
        <begin position="269"/>
        <end position="291"/>
    </location>
</feature>
<dbReference type="OrthoDB" id="3362351at2"/>
<feature type="domain" description="Type II secretion system protein GspF" evidence="7">
    <location>
        <begin position="160"/>
        <end position="285"/>
    </location>
</feature>
<evidence type="ECO:0000313" key="10">
    <source>
        <dbReference type="Proteomes" id="UP000269198"/>
    </source>
</evidence>
<dbReference type="InterPro" id="IPR042094">
    <property type="entry name" value="T2SS_GspF_sf"/>
</dbReference>
<evidence type="ECO:0000256" key="5">
    <source>
        <dbReference type="ARBA" id="ARBA00023136"/>
    </source>
</evidence>
<comment type="caution">
    <text evidence="9">The sequence shown here is derived from an EMBL/GenBank/DDBJ whole genome shotgun (WGS) entry which is preliminary data.</text>
</comment>
<feature type="domain" description="DUF5936" evidence="8">
    <location>
        <begin position="9"/>
        <end position="145"/>
    </location>
</feature>
<dbReference type="Pfam" id="PF19359">
    <property type="entry name" value="DUF5936"/>
    <property type="match status" value="1"/>
</dbReference>
<dbReference type="Proteomes" id="UP000269198">
    <property type="component" value="Unassembled WGS sequence"/>
</dbReference>
<evidence type="ECO:0000256" key="4">
    <source>
        <dbReference type="ARBA" id="ARBA00022989"/>
    </source>
</evidence>
<dbReference type="PANTHER" id="PTHR35007:SF2">
    <property type="entry name" value="PILUS ASSEMBLE PROTEIN"/>
    <property type="match status" value="1"/>
</dbReference>
<dbReference type="PANTHER" id="PTHR35007">
    <property type="entry name" value="INTEGRAL MEMBRANE PROTEIN-RELATED"/>
    <property type="match status" value="1"/>
</dbReference>
<keyword evidence="10" id="KW-1185">Reference proteome</keyword>
<evidence type="ECO:0000259" key="7">
    <source>
        <dbReference type="Pfam" id="PF00482"/>
    </source>
</evidence>
<keyword evidence="5 6" id="KW-0472">Membrane</keyword>
<reference evidence="9 10" key="1">
    <citation type="submission" date="2018-11" db="EMBL/GenBank/DDBJ databases">
        <title>The genome draft of YIM 96095.</title>
        <authorList>
            <person name="Tang S.-K."/>
            <person name="Chunyu W.-X."/>
            <person name="Feng Y.-Z."/>
        </authorList>
    </citation>
    <scope>NUCLEOTIDE SEQUENCE [LARGE SCALE GENOMIC DNA]</scope>
    <source>
        <strain evidence="9 10">YIM 96095</strain>
    </source>
</reference>
<evidence type="ECO:0000259" key="8">
    <source>
        <dbReference type="Pfam" id="PF19359"/>
    </source>
</evidence>
<gene>
    <name evidence="9" type="ORF">EFW17_15930</name>
</gene>
<keyword evidence="2" id="KW-1003">Cell membrane</keyword>
<accession>A0A3N0E6L9</accession>
<evidence type="ECO:0000256" key="6">
    <source>
        <dbReference type="SAM" id="Phobius"/>
    </source>
</evidence>
<evidence type="ECO:0000256" key="2">
    <source>
        <dbReference type="ARBA" id="ARBA00022475"/>
    </source>
</evidence>